<evidence type="ECO:0000256" key="1">
    <source>
        <dbReference type="SAM" id="MobiDB-lite"/>
    </source>
</evidence>
<dbReference type="EMBL" id="BAAASZ010000003">
    <property type="protein sequence ID" value="GAA2423410.1"/>
    <property type="molecule type" value="Genomic_DNA"/>
</dbReference>
<organism evidence="2 3">
    <name type="scientific">Streptomyces macrosporus</name>
    <dbReference type="NCBI Taxonomy" id="44032"/>
    <lineage>
        <taxon>Bacteria</taxon>
        <taxon>Bacillati</taxon>
        <taxon>Actinomycetota</taxon>
        <taxon>Actinomycetes</taxon>
        <taxon>Kitasatosporales</taxon>
        <taxon>Streptomycetaceae</taxon>
        <taxon>Streptomyces</taxon>
    </lineage>
</organism>
<reference evidence="3" key="1">
    <citation type="journal article" date="2019" name="Int. J. Syst. Evol. Microbiol.">
        <title>The Global Catalogue of Microorganisms (GCM) 10K type strain sequencing project: providing services to taxonomists for standard genome sequencing and annotation.</title>
        <authorList>
            <consortium name="The Broad Institute Genomics Platform"/>
            <consortium name="The Broad Institute Genome Sequencing Center for Infectious Disease"/>
            <person name="Wu L."/>
            <person name="Ma J."/>
        </authorList>
    </citation>
    <scope>NUCLEOTIDE SEQUENCE [LARGE SCALE GENOMIC DNA]</scope>
    <source>
        <strain evidence="3">JCM 6305</strain>
    </source>
</reference>
<gene>
    <name evidence="2" type="ORF">GCM10010405_02140</name>
</gene>
<sequence>MGGQGVQFLQVLVDGHGALLPNPVARCGSFYQPPPTTPRSGPVPGRCQTPALAFPITAAGRSGADTEGREPCIGRGTY</sequence>
<evidence type="ECO:0000313" key="2">
    <source>
        <dbReference type="EMBL" id="GAA2423410.1"/>
    </source>
</evidence>
<accession>A0ABP5WC94</accession>
<dbReference type="Proteomes" id="UP001501638">
    <property type="component" value="Unassembled WGS sequence"/>
</dbReference>
<name>A0ABP5WC94_9ACTN</name>
<protein>
    <submittedName>
        <fullName evidence="2">Uncharacterized protein</fullName>
    </submittedName>
</protein>
<evidence type="ECO:0000313" key="3">
    <source>
        <dbReference type="Proteomes" id="UP001501638"/>
    </source>
</evidence>
<keyword evidence="3" id="KW-1185">Reference proteome</keyword>
<proteinExistence type="predicted"/>
<feature type="region of interest" description="Disordered" evidence="1">
    <location>
        <begin position="59"/>
        <end position="78"/>
    </location>
</feature>
<comment type="caution">
    <text evidence="2">The sequence shown here is derived from an EMBL/GenBank/DDBJ whole genome shotgun (WGS) entry which is preliminary data.</text>
</comment>